<evidence type="ECO:0000313" key="3">
    <source>
        <dbReference type="EMBL" id="QSI76483.1"/>
    </source>
</evidence>
<proteinExistence type="inferred from homology"/>
<dbReference type="SUPFAM" id="SSF117991">
    <property type="entry name" value="YbeD/HP0495-like"/>
    <property type="match status" value="1"/>
</dbReference>
<dbReference type="PANTHER" id="PTHR38036:SF1">
    <property type="entry name" value="UPF0250 PROTEIN YBED"/>
    <property type="match status" value="1"/>
</dbReference>
<comment type="similarity">
    <text evidence="1 2">Belongs to the UPF0250 family.</text>
</comment>
<protein>
    <recommendedName>
        <fullName evidence="2">UPF0250 protein JY500_18800</fullName>
    </recommendedName>
</protein>
<evidence type="ECO:0000256" key="2">
    <source>
        <dbReference type="HAMAP-Rule" id="MF_00659"/>
    </source>
</evidence>
<sequence length="87" mass="9687">MSNAELLEFPCDFPIKVMGETRDDFAQTIVEVVQQNAPDFDATGVEMRASSGGKYISLTCTVRATSREQLDNIYRSLTSHPFVKVVL</sequence>
<dbReference type="RefSeq" id="WP_172203374.1">
    <property type="nucleotide sequence ID" value="NZ_CP071060.1"/>
</dbReference>
<organism evidence="3 4">
    <name type="scientific">Niveibacterium microcysteis</name>
    <dbReference type="NCBI Taxonomy" id="2811415"/>
    <lineage>
        <taxon>Bacteria</taxon>
        <taxon>Pseudomonadati</taxon>
        <taxon>Pseudomonadota</taxon>
        <taxon>Betaproteobacteria</taxon>
        <taxon>Rhodocyclales</taxon>
        <taxon>Rhodocyclaceae</taxon>
        <taxon>Niveibacterium</taxon>
    </lineage>
</organism>
<accession>A0ABX7M6X0</accession>
<dbReference type="Pfam" id="PF04359">
    <property type="entry name" value="DUF493"/>
    <property type="match status" value="1"/>
</dbReference>
<dbReference type="InterPro" id="IPR007454">
    <property type="entry name" value="UPF0250_YbeD-like"/>
</dbReference>
<dbReference type="Gene3D" id="3.30.70.260">
    <property type="match status" value="1"/>
</dbReference>
<dbReference type="Proteomes" id="UP000663570">
    <property type="component" value="Chromosome"/>
</dbReference>
<gene>
    <name evidence="3" type="ORF">JY500_18800</name>
</gene>
<dbReference type="InterPro" id="IPR027471">
    <property type="entry name" value="YbeD-like_sf"/>
</dbReference>
<dbReference type="EMBL" id="CP071060">
    <property type="protein sequence ID" value="QSI76483.1"/>
    <property type="molecule type" value="Genomic_DNA"/>
</dbReference>
<name>A0ABX7M6X0_9RHOO</name>
<keyword evidence="4" id="KW-1185">Reference proteome</keyword>
<dbReference type="HAMAP" id="MF_00659">
    <property type="entry name" value="UPF0250"/>
    <property type="match status" value="1"/>
</dbReference>
<reference evidence="3 4" key="1">
    <citation type="submission" date="2021-02" db="EMBL/GenBank/DDBJ databases">
        <title>Niveibacterium changnyeongensis HC41.</title>
        <authorList>
            <person name="Kang M."/>
        </authorList>
    </citation>
    <scope>NUCLEOTIDE SEQUENCE [LARGE SCALE GENOMIC DNA]</scope>
    <source>
        <strain evidence="3 4">HC41</strain>
    </source>
</reference>
<dbReference type="PANTHER" id="PTHR38036">
    <property type="entry name" value="UPF0250 PROTEIN YBED"/>
    <property type="match status" value="1"/>
</dbReference>
<evidence type="ECO:0000313" key="4">
    <source>
        <dbReference type="Proteomes" id="UP000663570"/>
    </source>
</evidence>
<evidence type="ECO:0000256" key="1">
    <source>
        <dbReference type="ARBA" id="ARBA00008460"/>
    </source>
</evidence>